<dbReference type="EMBL" id="FQWV01000007">
    <property type="protein sequence ID" value="SHH45681.1"/>
    <property type="molecule type" value="Genomic_DNA"/>
</dbReference>
<proteinExistence type="predicted"/>
<dbReference type="InterPro" id="IPR043830">
    <property type="entry name" value="DUF5807"/>
</dbReference>
<dbReference type="AlphaFoldDB" id="A0A1M5T4J6"/>
<dbReference type="OrthoDB" id="300179at2157"/>
<name>A0A1M5T4J6_9EURY</name>
<dbReference type="Pfam" id="PF19123">
    <property type="entry name" value="DUF5807"/>
    <property type="match status" value="1"/>
</dbReference>
<gene>
    <name evidence="1" type="ORF">SAMN05443636_2637</name>
</gene>
<protein>
    <submittedName>
        <fullName evidence="1">Uncharacterized protein</fullName>
    </submittedName>
</protein>
<dbReference type="RefSeq" id="WP_073310316.1">
    <property type="nucleotide sequence ID" value="NZ_FQWV01000007.1"/>
</dbReference>
<dbReference type="Proteomes" id="UP000184357">
    <property type="component" value="Unassembled WGS sequence"/>
</dbReference>
<reference evidence="1 2" key="1">
    <citation type="submission" date="2016-11" db="EMBL/GenBank/DDBJ databases">
        <authorList>
            <person name="Jaros S."/>
            <person name="Januszkiewicz K."/>
            <person name="Wedrychowicz H."/>
        </authorList>
    </citation>
    <scope>NUCLEOTIDE SEQUENCE [LARGE SCALE GENOMIC DNA]</scope>
    <source>
        <strain evidence="1 2">DSM 9297</strain>
    </source>
</reference>
<evidence type="ECO:0000313" key="1">
    <source>
        <dbReference type="EMBL" id="SHH45681.1"/>
    </source>
</evidence>
<dbReference type="STRING" id="43928.SAMN05443636_2637"/>
<sequence>MTDDADDDIAADADDGKLAEFLAGERLEDVAIYLTHDHLDEQGKIANMGQAVDEGVVLVLPGEDGRQAFAAGTGMDPMQFAKGAMDRDGVIYPDLGGGECPDAAAEAESDHRAEFVFAFAEEQNEGVGGLYAEGDVMHAYAHCACGTDYSHKWLMGEYSEEPAVEE</sequence>
<keyword evidence="2" id="KW-1185">Reference proteome</keyword>
<evidence type="ECO:0000313" key="2">
    <source>
        <dbReference type="Proteomes" id="UP000184357"/>
    </source>
</evidence>
<organism evidence="1 2">
    <name type="scientific">Halobaculum gomorrense</name>
    <dbReference type="NCBI Taxonomy" id="43928"/>
    <lineage>
        <taxon>Archaea</taxon>
        <taxon>Methanobacteriati</taxon>
        <taxon>Methanobacteriota</taxon>
        <taxon>Stenosarchaea group</taxon>
        <taxon>Halobacteria</taxon>
        <taxon>Halobacteriales</taxon>
        <taxon>Haloferacaceae</taxon>
        <taxon>Halobaculum</taxon>
    </lineage>
</organism>
<accession>A0A1M5T4J6</accession>